<dbReference type="Proteomes" id="UP000886998">
    <property type="component" value="Unassembled WGS sequence"/>
</dbReference>
<accession>A0A8X6XHF4</accession>
<keyword evidence="2" id="KW-1185">Reference proteome</keyword>
<name>A0A8X6XHF4_9ARAC</name>
<comment type="caution">
    <text evidence="1">The sequence shown here is derived from an EMBL/GenBank/DDBJ whole genome shotgun (WGS) entry which is preliminary data.</text>
</comment>
<reference evidence="1" key="1">
    <citation type="submission" date="2020-08" db="EMBL/GenBank/DDBJ databases">
        <title>Multicomponent nature underlies the extraordinary mechanical properties of spider dragline silk.</title>
        <authorList>
            <person name="Kono N."/>
            <person name="Nakamura H."/>
            <person name="Mori M."/>
            <person name="Yoshida Y."/>
            <person name="Ohtoshi R."/>
            <person name="Malay A.D."/>
            <person name="Moran D.A.P."/>
            <person name="Tomita M."/>
            <person name="Numata K."/>
            <person name="Arakawa K."/>
        </authorList>
    </citation>
    <scope>NUCLEOTIDE SEQUENCE</scope>
</reference>
<dbReference type="AlphaFoldDB" id="A0A8X6XHF4"/>
<proteinExistence type="predicted"/>
<evidence type="ECO:0000313" key="1">
    <source>
        <dbReference type="EMBL" id="GFY53244.1"/>
    </source>
</evidence>
<dbReference type="EMBL" id="BMAV01009167">
    <property type="protein sequence ID" value="GFY53244.1"/>
    <property type="molecule type" value="Genomic_DNA"/>
</dbReference>
<evidence type="ECO:0000313" key="2">
    <source>
        <dbReference type="Proteomes" id="UP000886998"/>
    </source>
</evidence>
<protein>
    <submittedName>
        <fullName evidence="1">Uncharacterized protein</fullName>
    </submittedName>
</protein>
<sequence>MLQERYCKAWMFSSSSSLGSDWKETLSWIALNTQESHPCSCWFCKEIQVNDLLNAKKTAWDVSLPLMSQVTSKKETRSPISQKVKEINVELTYDYRYLCF</sequence>
<gene>
    <name evidence="1" type="ORF">TNIN_208991</name>
</gene>
<organism evidence="1 2">
    <name type="scientific">Trichonephila inaurata madagascariensis</name>
    <dbReference type="NCBI Taxonomy" id="2747483"/>
    <lineage>
        <taxon>Eukaryota</taxon>
        <taxon>Metazoa</taxon>
        <taxon>Ecdysozoa</taxon>
        <taxon>Arthropoda</taxon>
        <taxon>Chelicerata</taxon>
        <taxon>Arachnida</taxon>
        <taxon>Araneae</taxon>
        <taxon>Araneomorphae</taxon>
        <taxon>Entelegynae</taxon>
        <taxon>Araneoidea</taxon>
        <taxon>Nephilidae</taxon>
        <taxon>Trichonephila</taxon>
        <taxon>Trichonephila inaurata</taxon>
    </lineage>
</organism>